<gene>
    <name evidence="2" type="ORF">MHSWG343_05240</name>
</gene>
<dbReference type="EMBL" id="BIMN01000002">
    <property type="protein sequence ID" value="GCE63527.1"/>
    <property type="molecule type" value="Genomic_DNA"/>
</dbReference>
<comment type="caution">
    <text evidence="2">The sequence shown here is derived from an EMBL/GenBank/DDBJ whole genome shotgun (WGS) entry which is preliminary data.</text>
</comment>
<evidence type="ECO:0000313" key="2">
    <source>
        <dbReference type="EMBL" id="GCE63527.1"/>
    </source>
</evidence>
<name>A0A478FQW9_9MOLU</name>
<evidence type="ECO:0000256" key="1">
    <source>
        <dbReference type="SAM" id="MobiDB-lite"/>
    </source>
</evidence>
<accession>A0A478FQW9</accession>
<feature type="compositionally biased region" description="Basic and acidic residues" evidence="1">
    <location>
        <begin position="228"/>
        <end position="241"/>
    </location>
</feature>
<feature type="compositionally biased region" description="Polar residues" evidence="1">
    <location>
        <begin position="243"/>
        <end position="253"/>
    </location>
</feature>
<evidence type="ECO:0000313" key="3">
    <source>
        <dbReference type="Proteomes" id="UP000324831"/>
    </source>
</evidence>
<protein>
    <submittedName>
        <fullName evidence="2">Uncharacterized protein</fullName>
    </submittedName>
</protein>
<feature type="region of interest" description="Disordered" evidence="1">
    <location>
        <begin position="228"/>
        <end position="268"/>
    </location>
</feature>
<dbReference type="Proteomes" id="UP000324831">
    <property type="component" value="Unassembled WGS sequence"/>
</dbReference>
<dbReference type="AlphaFoldDB" id="A0A478FQW9"/>
<sequence>MALTKAAAAGAGAILIASGGYGVSTIFTKIPNMPNVHSVIKESSAFSTNYASGKFGHTYGDYLVDSNKTENKDWWEWSFNYIFWNTSWNDLSKQFKGVKQAYTSDASVNSATHLNRVCETAYKDTKANLEAEANSKYASNVWSFCSLFINKLVTVDQSLNKDGYSTSSGKIGHEQKSKLISAVDKRNDLFWKFRTDEFFADTGTRSGKTATNEKFFHKFYNDNKDLTDKPSIKSRCNEGYEKSSGTSDSSDTNPKPDEVVKFCTLEGN</sequence>
<proteinExistence type="predicted"/>
<organism evidence="2 3">
    <name type="scientific">Candidatus Mycoplasma haematohominis</name>
    <dbReference type="NCBI Taxonomy" id="1494318"/>
    <lineage>
        <taxon>Bacteria</taxon>
        <taxon>Bacillati</taxon>
        <taxon>Mycoplasmatota</taxon>
        <taxon>Mollicutes</taxon>
        <taxon>Mycoplasmataceae</taxon>
        <taxon>Mycoplasma</taxon>
    </lineage>
</organism>
<reference evidence="2 3" key="1">
    <citation type="submission" date="2019-01" db="EMBL/GenBank/DDBJ databases">
        <title>Draft genome sequences of Candidatus Mycoplasma haemohominis SWG34-3 identified from a patient with pyrexia, anemia and liver dysfunction.</title>
        <authorList>
            <person name="Sekizuka T."/>
            <person name="Hattori N."/>
            <person name="Katano H."/>
            <person name="Takuma T."/>
            <person name="Ito T."/>
            <person name="Arai N."/>
            <person name="Yanai R."/>
            <person name="Ishii S."/>
            <person name="Miura Y."/>
            <person name="Tokunaga T."/>
            <person name="Watanabe H."/>
            <person name="Nomura N."/>
            <person name="Eguchi J."/>
            <person name="Arai T."/>
            <person name="Hasegawa H."/>
            <person name="Nakamaki T."/>
            <person name="Wakita T."/>
            <person name="Niki Y."/>
            <person name="Kuroda M."/>
        </authorList>
    </citation>
    <scope>NUCLEOTIDE SEQUENCE [LARGE SCALE GENOMIC DNA]</scope>
    <source>
        <strain evidence="2">SWG34-3</strain>
    </source>
</reference>